<dbReference type="Gene3D" id="2.40.50.100">
    <property type="match status" value="1"/>
</dbReference>
<dbReference type="STRING" id="1441930.Z042_24835"/>
<dbReference type="InterPro" id="IPR050709">
    <property type="entry name" value="Biotin_Carboxyl_Carrier/Decarb"/>
</dbReference>
<dbReference type="EMBL" id="CP007044">
    <property type="protein sequence ID" value="AHG22472.1"/>
    <property type="molecule type" value="Genomic_DNA"/>
</dbReference>
<dbReference type="Proteomes" id="UP000019030">
    <property type="component" value="Chromosome"/>
</dbReference>
<accession>W0LJG7</accession>
<evidence type="ECO:0000256" key="1">
    <source>
        <dbReference type="ARBA" id="ARBA00023267"/>
    </source>
</evidence>
<dbReference type="PANTHER" id="PTHR45266:SF3">
    <property type="entry name" value="OXALOACETATE DECARBOXYLASE ALPHA CHAIN"/>
    <property type="match status" value="1"/>
</dbReference>
<keyword evidence="4" id="KW-1185">Reference proteome</keyword>
<dbReference type="Pfam" id="PF00364">
    <property type="entry name" value="Biotin_lipoyl"/>
    <property type="match status" value="1"/>
</dbReference>
<evidence type="ECO:0000259" key="2">
    <source>
        <dbReference type="PROSITE" id="PS50968"/>
    </source>
</evidence>
<name>W0LJG7_9GAMM</name>
<dbReference type="RefSeq" id="WP_024910666.1">
    <property type="nucleotide sequence ID" value="NZ_CP007044.2"/>
</dbReference>
<dbReference type="InterPro" id="IPR011053">
    <property type="entry name" value="Single_hybrid_motif"/>
</dbReference>
<gene>
    <name evidence="3" type="ORF">Z042_24835</name>
</gene>
<dbReference type="PROSITE" id="PS00188">
    <property type="entry name" value="BIOTIN"/>
    <property type="match status" value="1"/>
</dbReference>
<proteinExistence type="predicted"/>
<dbReference type="HOGENOM" id="CLU_016733_9_1_6"/>
<dbReference type="InterPro" id="IPR000089">
    <property type="entry name" value="Biotin_lipoyl"/>
</dbReference>
<dbReference type="PATRIC" id="fig|1441930.4.peg.4918"/>
<protein>
    <submittedName>
        <fullName evidence="3">Biotin</fullName>
    </submittedName>
</protein>
<feature type="domain" description="Lipoyl-binding" evidence="2">
    <location>
        <begin position="1"/>
        <end position="70"/>
    </location>
</feature>
<dbReference type="KEGG" id="sfo:Z042_24835"/>
<dbReference type="CDD" id="cd06850">
    <property type="entry name" value="biotinyl_domain"/>
    <property type="match status" value="1"/>
</dbReference>
<dbReference type="OrthoDB" id="9760256at2"/>
<reference evidence="3 4" key="1">
    <citation type="submission" date="2014-01" db="EMBL/GenBank/DDBJ databases">
        <title>Isolation of Serratia multitudinisentens RB-25 from Ex-Landfill site.</title>
        <authorList>
            <person name="Robson E.H.J."/>
        </authorList>
    </citation>
    <scope>NUCLEOTIDE SEQUENCE [LARGE SCALE GENOMIC DNA]</scope>
    <source>
        <strain evidence="3 4">RB-25</strain>
    </source>
</reference>
<sequence>MSEMKSRVPGIIEEILFSVGDNVTKGQQVIIMEAMKMKMPIPAHESGTIKSISVNIGDRINPGALLFIIEP</sequence>
<organism evidence="3 4">
    <name type="scientific">Chania multitudinisentens RB-25</name>
    <dbReference type="NCBI Taxonomy" id="1441930"/>
    <lineage>
        <taxon>Bacteria</taxon>
        <taxon>Pseudomonadati</taxon>
        <taxon>Pseudomonadota</taxon>
        <taxon>Gammaproteobacteria</taxon>
        <taxon>Enterobacterales</taxon>
        <taxon>Yersiniaceae</taxon>
        <taxon>Chania</taxon>
    </lineage>
</organism>
<dbReference type="InterPro" id="IPR001882">
    <property type="entry name" value="Biotin_BS"/>
</dbReference>
<reference evidence="3 4" key="2">
    <citation type="submission" date="2015-03" db="EMBL/GenBank/DDBJ databases">
        <authorList>
            <person name="Chan K.-G."/>
        </authorList>
    </citation>
    <scope>NUCLEOTIDE SEQUENCE [LARGE SCALE GENOMIC DNA]</scope>
    <source>
        <strain evidence="3 4">RB-25</strain>
    </source>
</reference>
<evidence type="ECO:0000313" key="3">
    <source>
        <dbReference type="EMBL" id="AHG22472.1"/>
    </source>
</evidence>
<dbReference type="eggNOG" id="COG0511">
    <property type="taxonomic scope" value="Bacteria"/>
</dbReference>
<dbReference type="PROSITE" id="PS50968">
    <property type="entry name" value="BIOTINYL_LIPOYL"/>
    <property type="match status" value="1"/>
</dbReference>
<dbReference type="SUPFAM" id="SSF51230">
    <property type="entry name" value="Single hybrid motif"/>
    <property type="match status" value="1"/>
</dbReference>
<evidence type="ECO:0000313" key="4">
    <source>
        <dbReference type="Proteomes" id="UP000019030"/>
    </source>
</evidence>
<dbReference type="PANTHER" id="PTHR45266">
    <property type="entry name" value="OXALOACETATE DECARBOXYLASE ALPHA CHAIN"/>
    <property type="match status" value="1"/>
</dbReference>
<dbReference type="AlphaFoldDB" id="W0LJG7"/>
<keyword evidence="1" id="KW-0092">Biotin</keyword>